<dbReference type="AlphaFoldDB" id="A0AA44BCQ7"/>
<dbReference type="GO" id="GO:0052816">
    <property type="term" value="F:long-chain fatty acyl-CoA hydrolase activity"/>
    <property type="evidence" value="ECO:0007669"/>
    <property type="project" value="TreeGrafter"/>
</dbReference>
<evidence type="ECO:0000256" key="1">
    <source>
        <dbReference type="ARBA" id="ARBA00010458"/>
    </source>
</evidence>
<evidence type="ECO:0000259" key="5">
    <source>
        <dbReference type="PROSITE" id="PS51770"/>
    </source>
</evidence>
<dbReference type="GO" id="GO:0006637">
    <property type="term" value="P:acyl-CoA metabolic process"/>
    <property type="evidence" value="ECO:0007669"/>
    <property type="project" value="TreeGrafter"/>
</dbReference>
<dbReference type="InterPro" id="IPR040170">
    <property type="entry name" value="Cytosol_ACT"/>
</dbReference>
<dbReference type="GO" id="GO:0009062">
    <property type="term" value="P:fatty acid catabolic process"/>
    <property type="evidence" value="ECO:0007669"/>
    <property type="project" value="TreeGrafter"/>
</dbReference>
<dbReference type="InterPro" id="IPR029069">
    <property type="entry name" value="HotDog_dom_sf"/>
</dbReference>
<feature type="compositionally biased region" description="Basic and acidic residues" evidence="4">
    <location>
        <begin position="136"/>
        <end position="145"/>
    </location>
</feature>
<keyword evidence="2 3" id="KW-0378">Hydrolase</keyword>
<dbReference type="EMBL" id="SUMG01000002">
    <property type="protein sequence ID" value="NBG87252.1"/>
    <property type="molecule type" value="Genomic_DNA"/>
</dbReference>
<accession>A0AA44BCQ7</accession>
<organism evidence="6 7">
    <name type="scientific">Isachenkonia alkalipeptolytica</name>
    <dbReference type="NCBI Taxonomy" id="2565777"/>
    <lineage>
        <taxon>Bacteria</taxon>
        <taxon>Bacillati</taxon>
        <taxon>Bacillota</taxon>
        <taxon>Clostridia</taxon>
        <taxon>Eubacteriales</taxon>
        <taxon>Clostridiaceae</taxon>
        <taxon>Isachenkonia</taxon>
    </lineage>
</organism>
<evidence type="ECO:0000256" key="3">
    <source>
        <dbReference type="PROSITE-ProRule" id="PRU01106"/>
    </source>
</evidence>
<dbReference type="Pfam" id="PF03061">
    <property type="entry name" value="4HBT"/>
    <property type="match status" value="1"/>
</dbReference>
<feature type="region of interest" description="Disordered" evidence="4">
    <location>
        <begin position="122"/>
        <end position="153"/>
    </location>
</feature>
<dbReference type="PANTHER" id="PTHR11049">
    <property type="entry name" value="ACYL COENZYME A THIOESTER HYDROLASE"/>
    <property type="match status" value="1"/>
</dbReference>
<comment type="caution">
    <text evidence="6">The sequence shown here is derived from an EMBL/GenBank/DDBJ whole genome shotgun (WGS) entry which is preliminary data.</text>
</comment>
<proteinExistence type="inferred from homology"/>
<dbReference type="Proteomes" id="UP000449710">
    <property type="component" value="Unassembled WGS sequence"/>
</dbReference>
<reference evidence="6 7" key="1">
    <citation type="submission" date="2019-04" db="EMBL/GenBank/DDBJ databases">
        <title>Isachenkonia alkalipeptolytica gen. nov. sp. nov. a new anaerobic, alkiliphilic organothrophic bacterium capable to reduce synthesized ferrihydrite isolated from a soda lake.</title>
        <authorList>
            <person name="Toshchakov S.V."/>
            <person name="Zavarzina D.G."/>
            <person name="Zhilina T.N."/>
            <person name="Kostrikina N.A."/>
            <person name="Kublanov I.V."/>
        </authorList>
    </citation>
    <scope>NUCLEOTIDE SEQUENCE [LARGE SCALE GENOMIC DNA]</scope>
    <source>
        <strain evidence="6 7">Z-1701</strain>
    </source>
</reference>
<dbReference type="GO" id="GO:0005829">
    <property type="term" value="C:cytosol"/>
    <property type="evidence" value="ECO:0007669"/>
    <property type="project" value="TreeGrafter"/>
</dbReference>
<dbReference type="PROSITE" id="PS51770">
    <property type="entry name" value="HOTDOG_ACOT"/>
    <property type="match status" value="1"/>
</dbReference>
<evidence type="ECO:0000313" key="7">
    <source>
        <dbReference type="Proteomes" id="UP000449710"/>
    </source>
</evidence>
<dbReference type="SUPFAM" id="SSF54637">
    <property type="entry name" value="Thioesterase/thiol ester dehydrase-isomerase"/>
    <property type="match status" value="1"/>
</dbReference>
<dbReference type="Gene3D" id="3.10.129.10">
    <property type="entry name" value="Hotdog Thioesterase"/>
    <property type="match status" value="1"/>
</dbReference>
<gene>
    <name evidence="6" type="ORF">ISALK_01940</name>
</gene>
<comment type="similarity">
    <text evidence="1">Belongs to the acyl coenzyme A hydrolase family.</text>
</comment>
<evidence type="ECO:0000313" key="6">
    <source>
        <dbReference type="EMBL" id="NBG87252.1"/>
    </source>
</evidence>
<dbReference type="InterPro" id="IPR006683">
    <property type="entry name" value="Thioestr_dom"/>
</dbReference>
<keyword evidence="7" id="KW-1185">Reference proteome</keyword>
<sequence>MMKKSMKESQICIGNLMEPQQANVSGNVHGGEIMKLMDNTAGIVAHRHARSNTVTARVDGLEFIKPIHIGNLVTFEGRLTYVGRSSMEVLVKVYVEDLEIENSKKLALTGYFTMVALDEKGGPKEVPQLLPETPEEERLFSEGKKRYLSRKKN</sequence>
<dbReference type="CDD" id="cd03442">
    <property type="entry name" value="BFIT_BACH"/>
    <property type="match status" value="1"/>
</dbReference>
<dbReference type="RefSeq" id="WP_160718565.1">
    <property type="nucleotide sequence ID" value="NZ_SUMG01000002.1"/>
</dbReference>
<dbReference type="InterPro" id="IPR033120">
    <property type="entry name" value="HOTDOG_ACOT"/>
</dbReference>
<name>A0AA44BCQ7_9CLOT</name>
<evidence type="ECO:0000256" key="4">
    <source>
        <dbReference type="SAM" id="MobiDB-lite"/>
    </source>
</evidence>
<feature type="domain" description="HotDog ACOT-type" evidence="5">
    <location>
        <begin position="7"/>
        <end position="120"/>
    </location>
</feature>
<evidence type="ECO:0000256" key="2">
    <source>
        <dbReference type="ARBA" id="ARBA00022801"/>
    </source>
</evidence>
<dbReference type="PANTHER" id="PTHR11049:SF24">
    <property type="entry name" value="CYTOSOLIC ACYL COENZYME A THIOESTER HYDROLASE"/>
    <property type="match status" value="1"/>
</dbReference>
<protein>
    <submittedName>
        <fullName evidence="6">Acyl-CoA thioesterase</fullName>
    </submittedName>
</protein>